<comment type="caution">
    <text evidence="1">The sequence shown here is derived from an EMBL/GenBank/DDBJ whole genome shotgun (WGS) entry which is preliminary data.</text>
</comment>
<dbReference type="EMBL" id="BSXU01006263">
    <property type="protein sequence ID" value="GMG55842.1"/>
    <property type="molecule type" value="Genomic_DNA"/>
</dbReference>
<proteinExistence type="predicted"/>
<evidence type="ECO:0000313" key="1">
    <source>
        <dbReference type="EMBL" id="GMG55842.1"/>
    </source>
</evidence>
<protein>
    <submittedName>
        <fullName evidence="1">Unnamed protein product</fullName>
    </submittedName>
</protein>
<organism evidence="1 2">
    <name type="scientific">Ambrosiozyma monospora</name>
    <name type="common">Yeast</name>
    <name type="synonym">Endomycopsis monosporus</name>
    <dbReference type="NCBI Taxonomy" id="43982"/>
    <lineage>
        <taxon>Eukaryota</taxon>
        <taxon>Fungi</taxon>
        <taxon>Dikarya</taxon>
        <taxon>Ascomycota</taxon>
        <taxon>Saccharomycotina</taxon>
        <taxon>Pichiomycetes</taxon>
        <taxon>Pichiales</taxon>
        <taxon>Pichiaceae</taxon>
        <taxon>Ambrosiozyma</taxon>
    </lineage>
</organism>
<name>A0A9W6Z7E8_AMBMO</name>
<gene>
    <name evidence="1" type="ORF">Amon01_000791100</name>
</gene>
<evidence type="ECO:0000313" key="2">
    <source>
        <dbReference type="Proteomes" id="UP001165063"/>
    </source>
</evidence>
<accession>A0A9W6Z7E8</accession>
<dbReference type="Proteomes" id="UP001165063">
    <property type="component" value="Unassembled WGS sequence"/>
</dbReference>
<keyword evidence="2" id="KW-1185">Reference proteome</keyword>
<reference evidence="1" key="1">
    <citation type="submission" date="2023-04" db="EMBL/GenBank/DDBJ databases">
        <title>Ambrosiozyma monospora NBRC 1965.</title>
        <authorList>
            <person name="Ichikawa N."/>
            <person name="Sato H."/>
            <person name="Tonouchi N."/>
        </authorList>
    </citation>
    <scope>NUCLEOTIDE SEQUENCE</scope>
    <source>
        <strain evidence="1">NBRC 1965</strain>
    </source>
</reference>
<dbReference type="AlphaFoldDB" id="A0A9W6Z7E8"/>
<sequence>MEDIHSKKFIYLGIPLNGIDWKVKTTQLLKKIPPLCDRPLQVRTLYVNTYIYSAMCYFDQHQGCPKKYISKLIRETNKKIQPSNSFGMTSEKVMTPKYGWVVLA</sequence>